<evidence type="ECO:0000313" key="2">
    <source>
        <dbReference type="Proteomes" id="UP000002010"/>
    </source>
</evidence>
<dbReference type="Proteomes" id="UP000002010">
    <property type="component" value="Chromosome"/>
</dbReference>
<dbReference type="InterPro" id="IPR019546">
    <property type="entry name" value="TAT_signal_bac_arc"/>
</dbReference>
<dbReference type="NCBIfam" id="TIGR01409">
    <property type="entry name" value="TAT_signal_seq"/>
    <property type="match status" value="1"/>
</dbReference>
<dbReference type="EMBL" id="CP001154">
    <property type="protein sequence ID" value="ACO75286.1"/>
    <property type="molecule type" value="Genomic_DNA"/>
</dbReference>
<reference evidence="1 2" key="1">
    <citation type="journal article" date="2009" name="PLoS Genet.">
        <title>The complete genome and proteome of Laribacter hongkongensis reveal potential mechanisms for adaptations to different temperatures and habitats.</title>
        <authorList>
            <person name="Woo P.C."/>
            <person name="Lau S.K."/>
            <person name="Tse H."/>
            <person name="Teng J.L."/>
            <person name="Curreem S.O."/>
            <person name="Tsang A.K."/>
            <person name="Fan R.Y."/>
            <person name="Wong G.K."/>
            <person name="Huang Y."/>
            <person name="Loman N.J."/>
            <person name="Snyder L.A."/>
            <person name="Cai J.J."/>
            <person name="Huang J.D."/>
            <person name="Mak W."/>
            <person name="Pallen M.J."/>
            <person name="Lok S."/>
            <person name="Yuen K.Y."/>
        </authorList>
    </citation>
    <scope>NUCLEOTIDE SEQUENCE [LARGE SCALE GENOMIC DNA]</scope>
    <source>
        <strain evidence="1 2">HLHK9</strain>
    </source>
</reference>
<accession>C1DAH1</accession>
<organism evidence="1 2">
    <name type="scientific">Laribacter hongkongensis (strain HLHK9)</name>
    <dbReference type="NCBI Taxonomy" id="557598"/>
    <lineage>
        <taxon>Bacteria</taxon>
        <taxon>Pseudomonadati</taxon>
        <taxon>Pseudomonadota</taxon>
        <taxon>Betaproteobacteria</taxon>
        <taxon>Neisseriales</taxon>
        <taxon>Aquaspirillaceae</taxon>
        <taxon>Laribacter</taxon>
    </lineage>
</organism>
<protein>
    <recommendedName>
        <fullName evidence="3">Twin-arginine translocation pathway signal</fullName>
    </recommendedName>
</protein>
<evidence type="ECO:0000313" key="1">
    <source>
        <dbReference type="EMBL" id="ACO75286.1"/>
    </source>
</evidence>
<dbReference type="PROSITE" id="PS51318">
    <property type="entry name" value="TAT"/>
    <property type="match status" value="1"/>
</dbReference>
<name>C1DAH1_LARHH</name>
<dbReference type="KEGG" id="lhk:LHK_02302"/>
<dbReference type="STRING" id="557598.LHK_02302"/>
<dbReference type="InterPro" id="IPR006311">
    <property type="entry name" value="TAT_signal"/>
</dbReference>
<dbReference type="HOGENOM" id="CLU_1136918_0_0_4"/>
<proteinExistence type="predicted"/>
<dbReference type="eggNOG" id="ENOG5033466">
    <property type="taxonomic scope" value="Bacteria"/>
</dbReference>
<gene>
    <name evidence="1" type="ordered locus">LHK_02302</name>
</gene>
<evidence type="ECO:0008006" key="3">
    <source>
        <dbReference type="Google" id="ProtNLM"/>
    </source>
</evidence>
<sequence>MPRTTCRSAASALRAWGPITARPGFDTFSHLRAVFAQSRWGTSWMAGAPYGKRVQALLRPDGALTMTVVTRRQLLKAGAAGGAALVLAGWWAQSSAGRPAVCAPGESCLSPTGRSVVLALAPALVGRWPADDPEAGRTLLAGLDTAISSLPAPMQQEIGELFAFLSFPPVRWLYLRLPAWDQVRPDAAARALARLQGSPLPLVRSVYCGLHKLVLAAWYGNPAHWAATGYEGPPAVVLAARQGE</sequence>
<dbReference type="AlphaFoldDB" id="C1DAH1"/>
<keyword evidence="2" id="KW-1185">Reference proteome</keyword>